<evidence type="ECO:0000313" key="3">
    <source>
        <dbReference type="EMBL" id="KSU84756.1"/>
    </source>
</evidence>
<evidence type="ECO:0000259" key="1">
    <source>
        <dbReference type="Pfam" id="PF06276"/>
    </source>
</evidence>
<dbReference type="RefSeq" id="WP_061968786.1">
    <property type="nucleotide sequence ID" value="NZ_FMAV01000001.1"/>
</dbReference>
<comment type="caution">
    <text evidence="3">The sequence shown here is derived from an EMBL/GenBank/DDBJ whole genome shotgun (WGS) entry which is preliminary data.</text>
</comment>
<dbReference type="AlphaFoldDB" id="A0A0V8JCU7"/>
<evidence type="ECO:0008006" key="5">
    <source>
        <dbReference type="Google" id="ProtNLM"/>
    </source>
</evidence>
<evidence type="ECO:0000259" key="2">
    <source>
        <dbReference type="Pfam" id="PF11575"/>
    </source>
</evidence>
<feature type="domain" description="Aerobactin siderophore biosynthesis IucA/IucC-like C-terminal" evidence="1">
    <location>
        <begin position="71"/>
        <end position="226"/>
    </location>
</feature>
<evidence type="ECO:0000313" key="4">
    <source>
        <dbReference type="Proteomes" id="UP000054099"/>
    </source>
</evidence>
<dbReference type="Pfam" id="PF11575">
    <property type="entry name" value="FhuF_C"/>
    <property type="match status" value="1"/>
</dbReference>
<dbReference type="Proteomes" id="UP000054099">
    <property type="component" value="Unassembled WGS sequence"/>
</dbReference>
<proteinExistence type="predicted"/>
<accession>A0A0V8JCU7</accession>
<sequence length="259" mass="30075">MAYPQHNMPNLNGWSLLERTDIEKRSSFKFHFSNEKAAFPASLLLNKERMLSYMETVGDKIGSKEKRVIASMFFKRYVFCILTSSLYALSMLNKQFDIRLENVVIIEEEDSEKEHSWLPSFSLQNSDGMPMAGNRENWRSSVVETLFAKNISVMLDYLAASTKASKAMLWENALLYIAWLYNTWKGENHPSEIHERLIDDYQFLMEQAQGFHFGTASNPFIELAARYEDHQFQQRKTCCLYYRTDGGTCCNTCPLKKAD</sequence>
<dbReference type="InterPro" id="IPR024726">
    <property type="entry name" value="FhuF_C"/>
</dbReference>
<organism evidence="3 4">
    <name type="scientific">Fictibacillus enclensis</name>
    <dbReference type="NCBI Taxonomy" id="1017270"/>
    <lineage>
        <taxon>Bacteria</taxon>
        <taxon>Bacillati</taxon>
        <taxon>Bacillota</taxon>
        <taxon>Bacilli</taxon>
        <taxon>Bacillales</taxon>
        <taxon>Fictibacillaceae</taxon>
        <taxon>Fictibacillus</taxon>
    </lineage>
</organism>
<dbReference type="EMBL" id="LNQN01000001">
    <property type="protein sequence ID" value="KSU84756.1"/>
    <property type="molecule type" value="Genomic_DNA"/>
</dbReference>
<dbReference type="GO" id="GO:0003824">
    <property type="term" value="F:catalytic activity"/>
    <property type="evidence" value="ECO:0007669"/>
    <property type="project" value="UniProtKB-ARBA"/>
</dbReference>
<feature type="domain" description="Ferric siderophore reductase C-terminal" evidence="2">
    <location>
        <begin position="235"/>
        <end position="255"/>
    </location>
</feature>
<reference evidence="3 4" key="1">
    <citation type="journal article" date="2014" name="Antonie Van Leeuwenhoek">
        <title>Fictibacillus enclensis sp. nov., isolated from marine sediment.</title>
        <authorList>
            <person name="Dastager S.G."/>
            <person name="Mawlankar R."/>
            <person name="Srinivasan K."/>
            <person name="Tang S.K."/>
            <person name="Lee J.C."/>
            <person name="Ramana V.V."/>
            <person name="Shouche Y.S."/>
        </authorList>
    </citation>
    <scope>NUCLEOTIDE SEQUENCE [LARGE SCALE GENOMIC DNA]</scope>
    <source>
        <strain evidence="3 4">NIO-1003</strain>
    </source>
</reference>
<keyword evidence="4" id="KW-1185">Reference proteome</keyword>
<protein>
    <recommendedName>
        <fullName evidence="5">Aerobactin siderophore biosynthesis IucA/IucC-like C-terminal domain-containing protein</fullName>
    </recommendedName>
</protein>
<gene>
    <name evidence="3" type="ORF">AS030_04280</name>
</gene>
<dbReference type="InterPro" id="IPR022770">
    <property type="entry name" value="IucA/IucC-like_C"/>
</dbReference>
<dbReference type="Pfam" id="PF06276">
    <property type="entry name" value="FhuF"/>
    <property type="match status" value="1"/>
</dbReference>
<name>A0A0V8JCU7_9BACL</name>
<dbReference type="GO" id="GO:0051537">
    <property type="term" value="F:2 iron, 2 sulfur cluster binding"/>
    <property type="evidence" value="ECO:0007669"/>
    <property type="project" value="InterPro"/>
</dbReference>